<dbReference type="VEuPathDB" id="FungiDB:GWK60_M06435"/>
<name>A0A0W0CYA7_CANGB</name>
<accession>A0A0W0CYA7</accession>
<dbReference type="VEuPathDB" id="FungiDB:B1J91_M06479g"/>
<dbReference type="Proteomes" id="UP000054886">
    <property type="component" value="Unassembled WGS sequence"/>
</dbReference>
<dbReference type="VEuPathDB" id="FungiDB:CAGL0M06479g"/>
<evidence type="ECO:0000313" key="2">
    <source>
        <dbReference type="Proteomes" id="UP000054886"/>
    </source>
</evidence>
<reference evidence="1 2" key="1">
    <citation type="submission" date="2015-10" db="EMBL/GenBank/DDBJ databases">
        <title>Draft genomes sequences of Candida glabrata isolates 1A, 1B, 2A, 2B, 3A and 3B.</title>
        <authorList>
            <person name="Haavelsrud O.E."/>
            <person name="Gaustad P."/>
        </authorList>
    </citation>
    <scope>NUCLEOTIDE SEQUENCE [LARGE SCALE GENOMIC DNA]</scope>
    <source>
        <strain evidence="1">910700640</strain>
    </source>
</reference>
<organism evidence="1 2">
    <name type="scientific">Candida glabrata</name>
    <name type="common">Yeast</name>
    <name type="synonym">Torulopsis glabrata</name>
    <dbReference type="NCBI Taxonomy" id="5478"/>
    <lineage>
        <taxon>Eukaryota</taxon>
        <taxon>Fungi</taxon>
        <taxon>Dikarya</taxon>
        <taxon>Ascomycota</taxon>
        <taxon>Saccharomycotina</taxon>
        <taxon>Saccharomycetes</taxon>
        <taxon>Saccharomycetales</taxon>
        <taxon>Saccharomycetaceae</taxon>
        <taxon>Nakaseomyces</taxon>
    </lineage>
</organism>
<evidence type="ECO:0000313" key="1">
    <source>
        <dbReference type="EMBL" id="KTB04212.1"/>
    </source>
</evidence>
<dbReference type="EMBL" id="LLZZ01000117">
    <property type="protein sequence ID" value="KTB04212.1"/>
    <property type="molecule type" value="Genomic_DNA"/>
</dbReference>
<protein>
    <submittedName>
        <fullName evidence="1">Uncharacterized protein</fullName>
    </submittedName>
</protein>
<proteinExistence type="predicted"/>
<dbReference type="VEuPathDB" id="FungiDB:GVI51_M06435"/>
<comment type="caution">
    <text evidence="1">The sequence shown here is derived from an EMBL/GenBank/DDBJ whole genome shotgun (WGS) entry which is preliminary data.</text>
</comment>
<sequence>MSLLKQQAEERQRRLDQLRNIATSNSILPRDEVIEQNVEDSQVKDEGQLVEEVNSEQEELADDEQHILEQNGSETADFKAQLQPQLDLLKKKTDEAIKRILRRKIMQDKLDD</sequence>
<gene>
    <name evidence="1" type="ORF">AO440_004132</name>
</gene>
<dbReference type="AlphaFoldDB" id="A0A0W0CYA7"/>